<dbReference type="GO" id="GO:0046872">
    <property type="term" value="F:metal ion binding"/>
    <property type="evidence" value="ECO:0007669"/>
    <property type="project" value="UniProtKB-KW"/>
</dbReference>
<feature type="region of interest" description="Disordered" evidence="7">
    <location>
        <begin position="123"/>
        <end position="272"/>
    </location>
</feature>
<dbReference type="PANTHER" id="PTHR12322:SF118">
    <property type="entry name" value="DM DOMAIN-CONTAINING PROTEIN"/>
    <property type="match status" value="1"/>
</dbReference>
<proteinExistence type="inferred from homology"/>
<dbReference type="Pfam" id="PF00751">
    <property type="entry name" value="DM"/>
    <property type="match status" value="1"/>
</dbReference>
<feature type="region of interest" description="Disordered" evidence="7">
    <location>
        <begin position="1"/>
        <end position="33"/>
    </location>
</feature>
<evidence type="ECO:0000256" key="6">
    <source>
        <dbReference type="PROSITE-ProRule" id="PRU00070"/>
    </source>
</evidence>
<dbReference type="PROSITE" id="PS50809">
    <property type="entry name" value="DM_2"/>
    <property type="match status" value="1"/>
</dbReference>
<evidence type="ECO:0000256" key="5">
    <source>
        <dbReference type="ARBA" id="ARBA00023242"/>
    </source>
</evidence>
<keyword evidence="5 6" id="KW-0539">Nucleus</keyword>
<keyword evidence="10" id="KW-1185">Reference proteome</keyword>
<reference evidence="9" key="1">
    <citation type="submission" date="2025-08" db="UniProtKB">
        <authorList>
            <consortium name="Ensembl"/>
        </authorList>
    </citation>
    <scope>IDENTIFICATION</scope>
</reference>
<dbReference type="InterPro" id="IPR036407">
    <property type="entry name" value="DM_DNA-bd_sf"/>
</dbReference>
<evidence type="ECO:0000259" key="8">
    <source>
        <dbReference type="PROSITE" id="PS50809"/>
    </source>
</evidence>
<dbReference type="InterPro" id="IPR026607">
    <property type="entry name" value="DMRT"/>
</dbReference>
<feature type="region of interest" description="Disordered" evidence="7">
    <location>
        <begin position="290"/>
        <end position="380"/>
    </location>
</feature>
<dbReference type="GeneTree" id="ENSGT00940000161904"/>
<sequence>MEESGDPSATARPRIQCCPSDSTTDDGSAQDECAPPVPARSPTCARCRNHGIRVLLKGHKKGCQYQGCQCDKCILILYRRRIMAAQVALRRQQETELRKQLARGLLRLRDGCATASLGLANPCEGAKPKEQAAGPRPCPLSAPFPAPAPPQLRPFPKVPAPTPPPPLNALPPCSSPSPASRKSNVRGKPETGRQQVSWGGGGARRRSPVWPPGRAARARLGSGPGVRAPVPAEHASPGPPRPWRFQLGSGPRAPAPAERLWPGTARAPGHRPWFQPSALALAVRLRPAPAPAAPARLGPRGTGTGPSRAAPAPGHRPQPNGSGPGAPAERLRPRRLQLGSGPGAPAHPAPAPAERCRPAAKHRRPQRLRPQHGSKPHDPSLFSRTCPAFWNFPLDGDLTTKKPDMSRKIRTYGNPSQLVPHRGEGPITQHPQLTQSF</sequence>
<feature type="DNA-binding region" description="DM" evidence="6">
    <location>
        <begin position="44"/>
        <end position="91"/>
    </location>
</feature>
<evidence type="ECO:0000256" key="1">
    <source>
        <dbReference type="ARBA" id="ARBA00006834"/>
    </source>
</evidence>
<keyword evidence="2 6" id="KW-0479">Metal-binding</keyword>
<dbReference type="PANTHER" id="PTHR12322">
    <property type="entry name" value="DOUBLESEX AND MAB-3 RELATED TRANSCRIPTION FACTOR DMRT"/>
    <property type="match status" value="1"/>
</dbReference>
<organism evidence="9 10">
    <name type="scientific">Terrapene triunguis</name>
    <name type="common">Three-toed box turtle</name>
    <dbReference type="NCBI Taxonomy" id="2587831"/>
    <lineage>
        <taxon>Eukaryota</taxon>
        <taxon>Metazoa</taxon>
        <taxon>Chordata</taxon>
        <taxon>Craniata</taxon>
        <taxon>Vertebrata</taxon>
        <taxon>Euteleostomi</taxon>
        <taxon>Archelosauria</taxon>
        <taxon>Testudinata</taxon>
        <taxon>Testudines</taxon>
        <taxon>Cryptodira</taxon>
        <taxon>Durocryptodira</taxon>
        <taxon>Testudinoidea</taxon>
        <taxon>Emydidae</taxon>
        <taxon>Terrapene</taxon>
    </lineage>
</organism>
<keyword evidence="3 6" id="KW-0862">Zinc</keyword>
<reference evidence="9" key="2">
    <citation type="submission" date="2025-09" db="UniProtKB">
        <authorList>
            <consortium name="Ensembl"/>
        </authorList>
    </citation>
    <scope>IDENTIFICATION</scope>
</reference>
<evidence type="ECO:0000256" key="7">
    <source>
        <dbReference type="SAM" id="MobiDB-lite"/>
    </source>
</evidence>
<dbReference type="GO" id="GO:0005634">
    <property type="term" value="C:nucleus"/>
    <property type="evidence" value="ECO:0007669"/>
    <property type="project" value="UniProtKB-SubCell"/>
</dbReference>
<evidence type="ECO:0000313" key="10">
    <source>
        <dbReference type="Proteomes" id="UP000472274"/>
    </source>
</evidence>
<feature type="compositionally biased region" description="Pro residues" evidence="7">
    <location>
        <begin position="136"/>
        <end position="175"/>
    </location>
</feature>
<feature type="domain" description="DM" evidence="8">
    <location>
        <begin position="44"/>
        <end position="91"/>
    </location>
</feature>
<evidence type="ECO:0000256" key="4">
    <source>
        <dbReference type="ARBA" id="ARBA00023125"/>
    </source>
</evidence>
<dbReference type="FunFam" id="4.10.1040.10:FF:000001">
    <property type="entry name" value="doublesex- and mab-3-related transcription factor 1"/>
    <property type="match status" value="1"/>
</dbReference>
<comment type="similarity">
    <text evidence="1">Belongs to the DMRT family.</text>
</comment>
<feature type="compositionally biased region" description="Low complexity" evidence="7">
    <location>
        <begin position="290"/>
        <end position="299"/>
    </location>
</feature>
<evidence type="ECO:0000313" key="9">
    <source>
        <dbReference type="Ensembl" id="ENSTMTP00000007334.1"/>
    </source>
</evidence>
<dbReference type="GO" id="GO:0000981">
    <property type="term" value="F:DNA-binding transcription factor activity, RNA polymerase II-specific"/>
    <property type="evidence" value="ECO:0007669"/>
    <property type="project" value="TreeGrafter"/>
</dbReference>
<keyword evidence="4 6" id="KW-0238">DNA-binding</keyword>
<name>A0A674II68_9SAUR</name>
<dbReference type="AlphaFoldDB" id="A0A674II68"/>
<dbReference type="GO" id="GO:0007548">
    <property type="term" value="P:sex differentiation"/>
    <property type="evidence" value="ECO:0007669"/>
    <property type="project" value="TreeGrafter"/>
</dbReference>
<dbReference type="SUPFAM" id="SSF82927">
    <property type="entry name" value="Cysteine-rich DNA binding domain, (DM domain)"/>
    <property type="match status" value="1"/>
</dbReference>
<dbReference type="PROSITE" id="PS40000">
    <property type="entry name" value="DM_1"/>
    <property type="match status" value="1"/>
</dbReference>
<dbReference type="GO" id="GO:0000978">
    <property type="term" value="F:RNA polymerase II cis-regulatory region sequence-specific DNA binding"/>
    <property type="evidence" value="ECO:0007669"/>
    <property type="project" value="TreeGrafter"/>
</dbReference>
<accession>A0A674II68</accession>
<dbReference type="Gene3D" id="4.10.1040.10">
    <property type="entry name" value="DM DNA-binding domain"/>
    <property type="match status" value="1"/>
</dbReference>
<dbReference type="Ensembl" id="ENSTMTT00000007580.1">
    <property type="protein sequence ID" value="ENSTMTP00000007334.1"/>
    <property type="gene ID" value="ENSTMTG00000005348.1"/>
</dbReference>
<dbReference type="InParanoid" id="A0A674II68"/>
<evidence type="ECO:0000256" key="2">
    <source>
        <dbReference type="ARBA" id="ARBA00022723"/>
    </source>
</evidence>
<evidence type="ECO:0000256" key="3">
    <source>
        <dbReference type="ARBA" id="ARBA00022833"/>
    </source>
</evidence>
<comment type="subcellular location">
    <subcellularLocation>
        <location evidence="6">Nucleus</location>
    </subcellularLocation>
</comment>
<dbReference type="SMART" id="SM00301">
    <property type="entry name" value="DM"/>
    <property type="match status" value="1"/>
</dbReference>
<protein>
    <recommendedName>
        <fullName evidence="8">DM domain-containing protein</fullName>
    </recommendedName>
</protein>
<dbReference type="InterPro" id="IPR001275">
    <property type="entry name" value="DM_DNA-bd"/>
</dbReference>
<feature type="compositionally biased region" description="Basic residues" evidence="7">
    <location>
        <begin position="358"/>
        <end position="374"/>
    </location>
</feature>
<dbReference type="Proteomes" id="UP000472274">
    <property type="component" value="Unplaced"/>
</dbReference>
<feature type="region of interest" description="Disordered" evidence="7">
    <location>
        <begin position="412"/>
        <end position="437"/>
    </location>
</feature>